<dbReference type="OrthoDB" id="5561659at2759"/>
<dbReference type="Gene3D" id="3.60.15.10">
    <property type="entry name" value="Ribonuclease Z/Hydroxyacylglutathione hydrolase-like"/>
    <property type="match status" value="1"/>
</dbReference>
<organism evidence="4 5">
    <name type="scientific">Rhizopogon vinicolor AM-OR11-026</name>
    <dbReference type="NCBI Taxonomy" id="1314800"/>
    <lineage>
        <taxon>Eukaryota</taxon>
        <taxon>Fungi</taxon>
        <taxon>Dikarya</taxon>
        <taxon>Basidiomycota</taxon>
        <taxon>Agaricomycotina</taxon>
        <taxon>Agaricomycetes</taxon>
        <taxon>Agaricomycetidae</taxon>
        <taxon>Boletales</taxon>
        <taxon>Suillineae</taxon>
        <taxon>Rhizopogonaceae</taxon>
        <taxon>Rhizopogon</taxon>
    </lineage>
</organism>
<name>A0A1B7MKA4_9AGAM</name>
<sequence length="438" mass="48193">MPEGTPYSSFALPYPIRVDCFTCTDHLPAPYNIPALHLLTHTHIDHILGVSSKSFATRVACSPDAKEMLLRHDVYLERTKNDAACSGALRRDLLHTLPLNTPTEFELSSTETVTITHIDANHCPGAVIYCLLSGSMVPTMPVPLEHHSPLPELLNLVSLFRPHRVVPDTPVPALGGLDWTTIKSIWWPEQPLLHSVLFLTSWNRQELPIPASSIPPPLTSPIQTRQLKTSLVISLNSKHRRPRERVVVDRVIDHLPRLRSEHGESALLLAWDNSVQDTTKGVRKTPIQAKCYAEVSDNSSDDDGSDAHATTAHILFAGDDGSDAHATTAHILFAGDFDAPMSLKSWGSSSPSQRSYGEMQIVSAESLGPVQKQPISATNAEADIQAPASESSVRTDYKYNACSSYPILHLSQFPYTGIVIHPTPHSRPRETQGERNLN</sequence>
<dbReference type="GO" id="GO:0006303">
    <property type="term" value="P:double-strand break repair via nonhomologous end joining"/>
    <property type="evidence" value="ECO:0007669"/>
    <property type="project" value="TreeGrafter"/>
</dbReference>
<dbReference type="GO" id="GO:0036297">
    <property type="term" value="P:interstrand cross-link repair"/>
    <property type="evidence" value="ECO:0007669"/>
    <property type="project" value="TreeGrafter"/>
</dbReference>
<keyword evidence="1" id="KW-0540">Nuclease</keyword>
<evidence type="ECO:0000256" key="2">
    <source>
        <dbReference type="ARBA" id="ARBA00022801"/>
    </source>
</evidence>
<dbReference type="EMBL" id="KV448855">
    <property type="protein sequence ID" value="OAX33022.1"/>
    <property type="molecule type" value="Genomic_DNA"/>
</dbReference>
<dbReference type="AlphaFoldDB" id="A0A1B7MKA4"/>
<evidence type="ECO:0000313" key="5">
    <source>
        <dbReference type="Proteomes" id="UP000092154"/>
    </source>
</evidence>
<dbReference type="InterPro" id="IPR036866">
    <property type="entry name" value="RibonucZ/Hydroxyglut_hydro"/>
</dbReference>
<keyword evidence="5" id="KW-1185">Reference proteome</keyword>
<dbReference type="PANTHER" id="PTHR23240:SF8">
    <property type="entry name" value="PROTEIN ARTEMIS"/>
    <property type="match status" value="1"/>
</dbReference>
<dbReference type="GO" id="GO:0000723">
    <property type="term" value="P:telomere maintenance"/>
    <property type="evidence" value="ECO:0007669"/>
    <property type="project" value="TreeGrafter"/>
</dbReference>
<gene>
    <name evidence="4" type="ORF">K503DRAFT_840608</name>
</gene>
<dbReference type="PANTHER" id="PTHR23240">
    <property type="entry name" value="DNA CROSS-LINK REPAIR PROTEIN PSO2/SNM1-RELATED"/>
    <property type="match status" value="1"/>
</dbReference>
<dbReference type="GO" id="GO:0035312">
    <property type="term" value="F:5'-3' DNA exonuclease activity"/>
    <property type="evidence" value="ECO:0007669"/>
    <property type="project" value="TreeGrafter"/>
</dbReference>
<dbReference type="SUPFAM" id="SSF56281">
    <property type="entry name" value="Metallo-hydrolase/oxidoreductase"/>
    <property type="match status" value="1"/>
</dbReference>
<evidence type="ECO:0000256" key="1">
    <source>
        <dbReference type="ARBA" id="ARBA00022722"/>
    </source>
</evidence>
<proteinExistence type="predicted"/>
<accession>A0A1B7MKA4</accession>
<evidence type="ECO:0008006" key="6">
    <source>
        <dbReference type="Google" id="ProtNLM"/>
    </source>
</evidence>
<reference evidence="4 5" key="1">
    <citation type="submission" date="2016-06" db="EMBL/GenBank/DDBJ databases">
        <title>Comparative genomics of the ectomycorrhizal sister species Rhizopogon vinicolor and Rhizopogon vesiculosus (Basidiomycota: Boletales) reveals a divergence of the mating type B locus.</title>
        <authorList>
            <consortium name="DOE Joint Genome Institute"/>
            <person name="Mujic A.B."/>
            <person name="Kuo A."/>
            <person name="Tritt A."/>
            <person name="Lipzen A."/>
            <person name="Chen C."/>
            <person name="Johnson J."/>
            <person name="Sharma A."/>
            <person name="Barry K."/>
            <person name="Grigoriev I.V."/>
            <person name="Spatafora J.W."/>
        </authorList>
    </citation>
    <scope>NUCLEOTIDE SEQUENCE [LARGE SCALE GENOMIC DNA]</scope>
    <source>
        <strain evidence="4 5">AM-OR11-026</strain>
    </source>
</reference>
<evidence type="ECO:0000256" key="3">
    <source>
        <dbReference type="ARBA" id="ARBA00022839"/>
    </source>
</evidence>
<keyword evidence="2" id="KW-0378">Hydrolase</keyword>
<evidence type="ECO:0000313" key="4">
    <source>
        <dbReference type="EMBL" id="OAX33022.1"/>
    </source>
</evidence>
<dbReference type="InParanoid" id="A0A1B7MKA4"/>
<dbReference type="Proteomes" id="UP000092154">
    <property type="component" value="Unassembled WGS sequence"/>
</dbReference>
<protein>
    <recommendedName>
        <fullName evidence="6">Metallo-beta-lactamase domain-containing protein</fullName>
    </recommendedName>
</protein>
<keyword evidence="3" id="KW-0269">Exonuclease</keyword>
<dbReference type="STRING" id="1314800.A0A1B7MKA4"/>
<dbReference type="GO" id="GO:0003684">
    <property type="term" value="F:damaged DNA binding"/>
    <property type="evidence" value="ECO:0007669"/>
    <property type="project" value="TreeGrafter"/>
</dbReference>